<dbReference type="InterPro" id="IPR051637">
    <property type="entry name" value="Ank_repeat_dom-contain_49"/>
</dbReference>
<evidence type="ECO:0000256" key="6">
    <source>
        <dbReference type="PROSITE-ProRule" id="PRU10141"/>
    </source>
</evidence>
<dbReference type="PROSITE" id="PS50297">
    <property type="entry name" value="ANK_REP_REGION"/>
    <property type="match status" value="7"/>
</dbReference>
<keyword evidence="2 6" id="KW-0547">Nucleotide-binding</keyword>
<dbReference type="PROSITE" id="PS50088">
    <property type="entry name" value="ANK_REPEAT"/>
    <property type="match status" value="7"/>
</dbReference>
<feature type="repeat" description="ANK" evidence="5">
    <location>
        <begin position="194"/>
        <end position="226"/>
    </location>
</feature>
<evidence type="ECO:0000256" key="5">
    <source>
        <dbReference type="PROSITE-ProRule" id="PRU00023"/>
    </source>
</evidence>
<evidence type="ECO:0000256" key="3">
    <source>
        <dbReference type="ARBA" id="ARBA00022840"/>
    </source>
</evidence>
<reference evidence="9 10" key="1">
    <citation type="journal article" date="2024" name="Science">
        <title>Giant polyketide synthase enzymes in the biosynthesis of giant marine polyether toxins.</title>
        <authorList>
            <person name="Fallon T.R."/>
            <person name="Shende V.V."/>
            <person name="Wierzbicki I.H."/>
            <person name="Pendleton A.L."/>
            <person name="Watervoot N.F."/>
            <person name="Auber R.P."/>
            <person name="Gonzalez D.J."/>
            <person name="Wisecaver J.H."/>
            <person name="Moore B.S."/>
        </authorList>
    </citation>
    <scope>NUCLEOTIDE SEQUENCE [LARGE SCALE GENOMIC DNA]</scope>
    <source>
        <strain evidence="9 10">12B1</strain>
    </source>
</reference>
<feature type="repeat" description="ANK" evidence="5">
    <location>
        <begin position="62"/>
        <end position="94"/>
    </location>
</feature>
<keyword evidence="10" id="KW-1185">Reference proteome</keyword>
<keyword evidence="3 6" id="KW-0067">ATP-binding</keyword>
<feature type="repeat" description="ANK" evidence="5">
    <location>
        <begin position="128"/>
        <end position="160"/>
    </location>
</feature>
<dbReference type="InterPro" id="IPR008271">
    <property type="entry name" value="Ser/Thr_kinase_AS"/>
</dbReference>
<proteinExistence type="predicted"/>
<protein>
    <recommendedName>
        <fullName evidence="8">Protein kinase domain-containing protein</fullName>
    </recommendedName>
</protein>
<feature type="domain" description="Protein kinase" evidence="8">
    <location>
        <begin position="470"/>
        <end position="745"/>
    </location>
</feature>
<dbReference type="GO" id="GO:0005524">
    <property type="term" value="F:ATP binding"/>
    <property type="evidence" value="ECO:0007669"/>
    <property type="project" value="UniProtKB-UniRule"/>
</dbReference>
<evidence type="ECO:0000256" key="4">
    <source>
        <dbReference type="ARBA" id="ARBA00023043"/>
    </source>
</evidence>
<evidence type="ECO:0000256" key="7">
    <source>
        <dbReference type="SAM" id="Coils"/>
    </source>
</evidence>
<evidence type="ECO:0000313" key="9">
    <source>
        <dbReference type="EMBL" id="KAL1495332.1"/>
    </source>
</evidence>
<feature type="binding site" evidence="6">
    <location>
        <position position="503"/>
    </location>
    <ligand>
        <name>ATP</name>
        <dbReference type="ChEBI" id="CHEBI:30616"/>
    </ligand>
</feature>
<dbReference type="InterPro" id="IPR000719">
    <property type="entry name" value="Prot_kinase_dom"/>
</dbReference>
<dbReference type="EMBL" id="JBGBPQ010000033">
    <property type="protein sequence ID" value="KAL1495332.1"/>
    <property type="molecule type" value="Genomic_DNA"/>
</dbReference>
<keyword evidence="4 5" id="KW-0040">ANK repeat</keyword>
<comment type="caution">
    <text evidence="9">The sequence shown here is derived from an EMBL/GenBank/DDBJ whole genome shotgun (WGS) entry which is preliminary data.</text>
</comment>
<dbReference type="GO" id="GO:0004672">
    <property type="term" value="F:protein kinase activity"/>
    <property type="evidence" value="ECO:0007669"/>
    <property type="project" value="InterPro"/>
</dbReference>
<dbReference type="PANTHER" id="PTHR24180:SF45">
    <property type="entry name" value="POLY [ADP-RIBOSE] POLYMERASE TANKYRASE"/>
    <property type="match status" value="1"/>
</dbReference>
<dbReference type="PROSITE" id="PS50011">
    <property type="entry name" value="PROTEIN_KINASE_DOM"/>
    <property type="match status" value="1"/>
</dbReference>
<accession>A0AB34IAC3</accession>
<dbReference type="Pfam" id="PF12796">
    <property type="entry name" value="Ank_2"/>
    <property type="match status" value="4"/>
</dbReference>
<feature type="repeat" description="ANK" evidence="5">
    <location>
        <begin position="161"/>
        <end position="193"/>
    </location>
</feature>
<evidence type="ECO:0000256" key="1">
    <source>
        <dbReference type="ARBA" id="ARBA00022737"/>
    </source>
</evidence>
<gene>
    <name evidence="9" type="ORF">AB1Y20_017186</name>
</gene>
<dbReference type="PANTHER" id="PTHR24180">
    <property type="entry name" value="CYCLIN-DEPENDENT KINASE INHIBITOR 2C-RELATED"/>
    <property type="match status" value="1"/>
</dbReference>
<dbReference type="SMART" id="SM00248">
    <property type="entry name" value="ANK"/>
    <property type="match status" value="8"/>
</dbReference>
<organism evidence="9 10">
    <name type="scientific">Prymnesium parvum</name>
    <name type="common">Toxic golden alga</name>
    <dbReference type="NCBI Taxonomy" id="97485"/>
    <lineage>
        <taxon>Eukaryota</taxon>
        <taxon>Haptista</taxon>
        <taxon>Haptophyta</taxon>
        <taxon>Prymnesiophyceae</taxon>
        <taxon>Prymnesiales</taxon>
        <taxon>Prymnesiaceae</taxon>
        <taxon>Prymnesium</taxon>
    </lineage>
</organism>
<dbReference type="SUPFAM" id="SSF56112">
    <property type="entry name" value="Protein kinase-like (PK-like)"/>
    <property type="match status" value="1"/>
</dbReference>
<dbReference type="InterPro" id="IPR036770">
    <property type="entry name" value="Ankyrin_rpt-contain_sf"/>
</dbReference>
<evidence type="ECO:0000256" key="2">
    <source>
        <dbReference type="ARBA" id="ARBA00022741"/>
    </source>
</evidence>
<dbReference type="InterPro" id="IPR017441">
    <property type="entry name" value="Protein_kinase_ATP_BS"/>
</dbReference>
<dbReference type="PRINTS" id="PR01415">
    <property type="entry name" value="ANKYRIN"/>
</dbReference>
<feature type="coiled-coil region" evidence="7">
    <location>
        <begin position="325"/>
        <end position="454"/>
    </location>
</feature>
<dbReference type="CDD" id="cd22265">
    <property type="entry name" value="UDM1_RNF168"/>
    <property type="match status" value="1"/>
</dbReference>
<feature type="repeat" description="ANK" evidence="5">
    <location>
        <begin position="227"/>
        <end position="259"/>
    </location>
</feature>
<feature type="repeat" description="ANK" evidence="5">
    <location>
        <begin position="95"/>
        <end position="127"/>
    </location>
</feature>
<dbReference type="InterPro" id="IPR002110">
    <property type="entry name" value="Ankyrin_rpt"/>
</dbReference>
<dbReference type="Gene3D" id="1.25.40.20">
    <property type="entry name" value="Ankyrin repeat-containing domain"/>
    <property type="match status" value="4"/>
</dbReference>
<dbReference type="PROSITE" id="PS00108">
    <property type="entry name" value="PROTEIN_KINASE_ST"/>
    <property type="match status" value="1"/>
</dbReference>
<dbReference type="Gene3D" id="3.30.200.20">
    <property type="entry name" value="Phosphorylase Kinase, domain 1"/>
    <property type="match status" value="1"/>
</dbReference>
<keyword evidence="1" id="KW-0677">Repeat</keyword>
<dbReference type="Pfam" id="PF00069">
    <property type="entry name" value="Pkinase"/>
    <property type="match status" value="1"/>
</dbReference>
<feature type="repeat" description="ANK" evidence="5">
    <location>
        <begin position="29"/>
        <end position="61"/>
    </location>
</feature>
<dbReference type="Gene3D" id="1.10.510.10">
    <property type="entry name" value="Transferase(Phosphotransferase) domain 1"/>
    <property type="match status" value="1"/>
</dbReference>
<dbReference type="AlphaFoldDB" id="A0AB34IAC3"/>
<evidence type="ECO:0000259" key="8">
    <source>
        <dbReference type="PROSITE" id="PS50011"/>
    </source>
</evidence>
<dbReference type="SUPFAM" id="SSF48403">
    <property type="entry name" value="Ankyrin repeat"/>
    <property type="match status" value="1"/>
</dbReference>
<evidence type="ECO:0000313" key="10">
    <source>
        <dbReference type="Proteomes" id="UP001515480"/>
    </source>
</evidence>
<dbReference type="Proteomes" id="UP001515480">
    <property type="component" value="Unassembled WGS sequence"/>
</dbReference>
<sequence length="766" mass="82896">MLRAAENGDVRELTRLLENNANIQERDNHGFSPLHEAAVYGHEDAVRLLLENNADTAARDNGGSSPLHWAAVNGHEGAVRLLLENNADIAASTNGGSSPLHWAAMNGHEGAVRLLLEKNADIAARDNDGSSPLHLAAMNGDEGVVRLLLENNADIAASTNDGDSPLHLAARSGHVVAVRLLLENNADTAARDNGGSSPLHLAAMNGHEGVVGLLLEKNADIAASTNDGYSPLHLAAVYGDEGAVRLLLEKNADIAARDNDGSTPLDVALRYGYGAVAALLRQAAAAASPPQQAPVGQAEAQRVGEELARERSRRIAAEELARARCVAAEEEQARERSRRVAAEEETRRVGEQLARERERCVVAEEEQARERSRRVAAEEETRRVGEQLARERERCVAAEEEQARERSRRVAAEEETRRVGEQLARERERCVVAEEELARTREQLEAVLQAQQRSIAVISIEELRGATDGFSDANKIGQGGFGSVFRTHQPLPSLPHSGPCAVKRLDASGTQGLREVHSEIRVLSVCWHEHLLPLVGFCLDEATPCLVYPLMAGNLESRVVDVPQGQQRFSWQERVRAIRDATRALVYLHTPLAARSAVLHRDIKPSNILLDALGNAKLADVGLAREAPELQGGVTHVTTQRLIGTPGFIDPLYIQSGRFSELTDGYAMGVSLLVCLGGRPAIPVVDRFGNALEGLAPAETFTDPTAEWPPDVAEQALEVVRGLIWGRLPSQRMVLSQALSLLEAMADAQRLRPGIRDDGIELAIDA</sequence>
<dbReference type="InterPro" id="IPR011009">
    <property type="entry name" value="Kinase-like_dom_sf"/>
</dbReference>
<name>A0AB34IAC3_PRYPA</name>
<dbReference type="PROSITE" id="PS00107">
    <property type="entry name" value="PROTEIN_KINASE_ATP"/>
    <property type="match status" value="1"/>
</dbReference>
<keyword evidence="7" id="KW-0175">Coiled coil</keyword>
<dbReference type="SMART" id="SM00220">
    <property type="entry name" value="S_TKc"/>
    <property type="match status" value="1"/>
</dbReference>